<protein>
    <submittedName>
        <fullName evidence="1">Uncharacterized protein</fullName>
    </submittedName>
</protein>
<keyword evidence="2" id="KW-1185">Reference proteome</keyword>
<proteinExistence type="predicted"/>
<dbReference type="AlphaFoldDB" id="K5WBX1"/>
<dbReference type="SUPFAM" id="SSF52058">
    <property type="entry name" value="L domain-like"/>
    <property type="match status" value="1"/>
</dbReference>
<reference evidence="1 2" key="1">
    <citation type="journal article" date="2012" name="BMC Genomics">
        <title>Comparative genomics of the white-rot fungi, Phanerochaete carnosa and P. chrysosporium, to elucidate the genetic basis of the distinct wood types they colonize.</title>
        <authorList>
            <person name="Suzuki H."/>
            <person name="MacDonald J."/>
            <person name="Syed K."/>
            <person name="Salamov A."/>
            <person name="Hori C."/>
            <person name="Aerts A."/>
            <person name="Henrissat B."/>
            <person name="Wiebenga A."/>
            <person name="vanKuyk P.A."/>
            <person name="Barry K."/>
            <person name="Lindquist E."/>
            <person name="LaButti K."/>
            <person name="Lapidus A."/>
            <person name="Lucas S."/>
            <person name="Coutinho P."/>
            <person name="Gong Y."/>
            <person name="Samejima M."/>
            <person name="Mahadevan R."/>
            <person name="Abou-Zaid M."/>
            <person name="de Vries R.P."/>
            <person name="Igarashi K."/>
            <person name="Yadav J.S."/>
            <person name="Grigoriev I.V."/>
            <person name="Master E.R."/>
        </authorList>
    </citation>
    <scope>NUCLEOTIDE SEQUENCE [LARGE SCALE GENOMIC DNA]</scope>
    <source>
        <strain evidence="1 2">HHB-10118-sp</strain>
    </source>
</reference>
<gene>
    <name evidence="1" type="ORF">PHACADRAFT_172159</name>
</gene>
<evidence type="ECO:0000313" key="1">
    <source>
        <dbReference type="EMBL" id="EKM56479.1"/>
    </source>
</evidence>
<dbReference type="Proteomes" id="UP000008370">
    <property type="component" value="Unassembled WGS sequence"/>
</dbReference>
<dbReference type="Gene3D" id="3.80.10.10">
    <property type="entry name" value="Ribonuclease Inhibitor"/>
    <property type="match status" value="1"/>
</dbReference>
<organism evidence="1 2">
    <name type="scientific">Phanerochaete carnosa (strain HHB-10118-sp)</name>
    <name type="common">White-rot fungus</name>
    <name type="synonym">Peniophora carnosa</name>
    <dbReference type="NCBI Taxonomy" id="650164"/>
    <lineage>
        <taxon>Eukaryota</taxon>
        <taxon>Fungi</taxon>
        <taxon>Dikarya</taxon>
        <taxon>Basidiomycota</taxon>
        <taxon>Agaricomycotina</taxon>
        <taxon>Agaricomycetes</taxon>
        <taxon>Polyporales</taxon>
        <taxon>Phanerochaetaceae</taxon>
        <taxon>Phanerochaete</taxon>
    </lineage>
</organism>
<dbReference type="OrthoDB" id="2789452at2759"/>
<evidence type="ECO:0000313" key="2">
    <source>
        <dbReference type="Proteomes" id="UP000008370"/>
    </source>
</evidence>
<dbReference type="GeneID" id="18909580"/>
<accession>K5WBX1</accession>
<dbReference type="KEGG" id="pco:PHACADRAFT_172159"/>
<name>K5WBX1_PHACS</name>
<dbReference type="InParanoid" id="K5WBX1"/>
<dbReference type="HOGENOM" id="CLU_645758_0_0_1"/>
<dbReference type="RefSeq" id="XP_007394326.1">
    <property type="nucleotide sequence ID" value="XM_007394264.1"/>
</dbReference>
<dbReference type="InterPro" id="IPR032675">
    <property type="entry name" value="LRR_dom_sf"/>
</dbReference>
<sequence length="424" mass="48091">MNKVYDASRADEAPINALPDDVLKLIFEEAYEHRLNQSCQCGYATVPTHVSCRWRRLATSLPYLWRYIHVTPSMDMLKLYLDRTELLPLFIRCSGTETDEDEQPPEPEGVTTRHMPCLESLLADYADRIQLLDISSCYGHVLAQLLYTMQQRSLPVLSYLSISNQNLDPEDDMEADLRFQLCYPNLKDLHLLALPVEYSSSSFDSLRSLCITHCNISILDLHALSNAAPQLSSLTLSSVGSVIGINNIIPFPSLQSLTFIDEYFTVEKLGILDQMDAPILRRLCVDTFLDSRTNQPQPPRAFPSIRELCFRNTYMYAYSPTYDGNLFLYAPNAVHFELRNDRTKGSPVLRCLAENPAFLPLLHTVLVTGPRKLDCYTVLQDLVARQAQREGPLKELRLEREVIDEIGAELEEVGNGIIQIVLAD</sequence>
<dbReference type="EMBL" id="JH930471">
    <property type="protein sequence ID" value="EKM56479.1"/>
    <property type="molecule type" value="Genomic_DNA"/>
</dbReference>